<gene>
    <name evidence="2" type="ORF">KN1_14220</name>
</gene>
<dbReference type="GeneID" id="66163139"/>
<feature type="transmembrane region" description="Helical" evidence="1">
    <location>
        <begin position="243"/>
        <end position="266"/>
    </location>
</feature>
<feature type="transmembrane region" description="Helical" evidence="1">
    <location>
        <begin position="162"/>
        <end position="180"/>
    </location>
</feature>
<organism evidence="2 3">
    <name type="scientific">Stygiolobus caldivivus</name>
    <dbReference type="NCBI Taxonomy" id="2824673"/>
    <lineage>
        <taxon>Archaea</taxon>
        <taxon>Thermoproteota</taxon>
        <taxon>Thermoprotei</taxon>
        <taxon>Sulfolobales</taxon>
        <taxon>Sulfolobaceae</taxon>
        <taxon>Stygiolobus</taxon>
    </lineage>
</organism>
<keyword evidence="1" id="KW-0812">Transmembrane</keyword>
<dbReference type="EMBL" id="AP024597">
    <property type="protein sequence ID" value="BCU70125.1"/>
    <property type="molecule type" value="Genomic_DNA"/>
</dbReference>
<keyword evidence="1" id="KW-1133">Transmembrane helix</keyword>
<name>A0A8D5ZJ95_9CREN</name>
<feature type="transmembrane region" description="Helical" evidence="1">
    <location>
        <begin position="211"/>
        <end position="231"/>
    </location>
</feature>
<dbReference type="AlphaFoldDB" id="A0A8D5ZJ95"/>
<sequence>MAVRFYSHEFKLFVTGVMAFLAVHYSAKFYLSLPIKGLPPVYYNVVEEVVNLTLYSVVLSVLTYKLFGGNEPGKYYIMWFWSLFINYYFFHVIPYFPFNLGVLTGGVSSLLYAIPPSLVMSAVRIGKSEEANSLPTPQLWAGTVMFSALILLSFYTGVTVSTFIYGAVAGLLLSFIAVGTEKSMVNLSLVPMFIIALVYTGGALYHVTTATLLLVLGASFLIFWVSMRPAVLVNRITGDVTPIGVVSSQALSLVFPLMVAIIWAIVRDLASAFHYGDYISPLTLETFPIIFLPAVISNTLSDYLRGRQLDKYMRFYGKETGVGIIGGVGLADGLWLDLVGLITYYLTVLKFGFYDGTLVYVLVIIPALVIVSRLI</sequence>
<feature type="transmembrane region" description="Helical" evidence="1">
    <location>
        <begin position="76"/>
        <end position="96"/>
    </location>
</feature>
<keyword evidence="3" id="KW-1185">Reference proteome</keyword>
<feature type="transmembrane region" description="Helical" evidence="1">
    <location>
        <begin position="351"/>
        <end position="371"/>
    </location>
</feature>
<feature type="transmembrane region" description="Helical" evidence="1">
    <location>
        <begin position="12"/>
        <end position="31"/>
    </location>
</feature>
<feature type="transmembrane region" description="Helical" evidence="1">
    <location>
        <begin position="43"/>
        <end position="64"/>
    </location>
</feature>
<dbReference type="RefSeq" id="WP_221286529.1">
    <property type="nucleotide sequence ID" value="NZ_AP024597.1"/>
</dbReference>
<reference evidence="2 3" key="1">
    <citation type="submission" date="2021-04" db="EMBL/GenBank/DDBJ databases">
        <title>Complete genome sequence of Stygiolobus sp. KN-1.</title>
        <authorList>
            <person name="Nakamura K."/>
            <person name="Sakai H."/>
            <person name="Kurosawa N."/>
        </authorList>
    </citation>
    <scope>NUCLEOTIDE SEQUENCE [LARGE SCALE GENOMIC DNA]</scope>
    <source>
        <strain evidence="2 3">KN-1</strain>
    </source>
</reference>
<accession>A0A8D5ZJ95</accession>
<keyword evidence="1" id="KW-0472">Membrane</keyword>
<dbReference type="Proteomes" id="UP000825123">
    <property type="component" value="Chromosome"/>
</dbReference>
<feature type="transmembrane region" description="Helical" evidence="1">
    <location>
        <begin position="187"/>
        <end position="205"/>
    </location>
</feature>
<evidence type="ECO:0000313" key="2">
    <source>
        <dbReference type="EMBL" id="BCU70125.1"/>
    </source>
</evidence>
<feature type="transmembrane region" description="Helical" evidence="1">
    <location>
        <begin position="278"/>
        <end position="300"/>
    </location>
</feature>
<evidence type="ECO:0000256" key="1">
    <source>
        <dbReference type="SAM" id="Phobius"/>
    </source>
</evidence>
<protein>
    <submittedName>
        <fullName evidence="2">Uncharacterized protein</fullName>
    </submittedName>
</protein>
<feature type="transmembrane region" description="Helical" evidence="1">
    <location>
        <begin position="321"/>
        <end position="345"/>
    </location>
</feature>
<evidence type="ECO:0000313" key="3">
    <source>
        <dbReference type="Proteomes" id="UP000825123"/>
    </source>
</evidence>
<proteinExistence type="predicted"/>
<dbReference type="KEGG" id="csty:KN1_14220"/>